<dbReference type="Pfam" id="PF17963">
    <property type="entry name" value="Big_9"/>
    <property type="match status" value="1"/>
</dbReference>
<evidence type="ECO:0000256" key="2">
    <source>
        <dbReference type="ARBA" id="ARBA00023157"/>
    </source>
</evidence>
<evidence type="ECO:0000256" key="3">
    <source>
        <dbReference type="SAM" id="SignalP"/>
    </source>
</evidence>
<accession>A0ABW2L9I5</accession>
<dbReference type="SMART" id="SM00408">
    <property type="entry name" value="IGc2"/>
    <property type="match status" value="2"/>
</dbReference>
<feature type="chain" id="PRO_5045614744" evidence="3">
    <location>
        <begin position="22"/>
        <end position="864"/>
    </location>
</feature>
<dbReference type="CDD" id="cd00096">
    <property type="entry name" value="Ig"/>
    <property type="match status" value="1"/>
</dbReference>
<sequence>MRTIPVLSLFIAGVICPSAQAVEVANAAADYQTAPGIGAGTAPTAPPSGWEYVYSNAATGGTEVALSADSAVGNIGNRGFGSTAGGSGTPNVLGSIAGTGTDLGLFSGFGHAGVVGTDLVLHPGNNAATEYIIARYTLSAADMTNGDYATITGSFRDLQGANNAGSNNSIVASVLLNGTELFSATGEFSRLYADGSLPSGVFSLETLAAEGDTVSFVVFRNGNFSSDETALQASIDIGAAPVSVPPSVTTDPVSQDLFVGEALALSVNVSGTPPFTYQWRKGMVDIMGATSSSFNIPSLGEADAGDYDCVVTNAFGSDASAAATITVSIEAPTVTTHPASQTLTVGDTLNLSVTAEGTAPLTYQWAKNFAEIPGADSDTFTIPSVVLDDAGVYDCYVSNSAGDVFSIPATITVRTNDAPISSAPHVMTNQNVTLTLEVDDLATDGDADPLTITNADAISVGGATIRFNGSKLAYFPVPDSTATDDTFNVDVSDGFVTTTVTVTVDVVAVPSTVVGDAAFDYADAANLPAQWVYLASNEASGGTEYALTPSTVTGNGGNAGHADAVGNFDVPGVLGSIEGGADFEIFSDGQEGNASAPGHAALVGVDLLLHPGSAETNDHVIARYTFDGADITSFGSTARVSGTFRDLSGGTTGGGGNSVVAEIYLNGTNLFSTTGAEGRLLEVDGSFDLTGIAVSAGDTLSFVVGSNGNFGGDETALRAAISLSAGAPTEGYVTWISSYPGISDASTDGDDDRDGIVNLLEYVFDGNPTVADLDNPNLPAVDVSGANFVFSLTRRVESATDTVQTFQYSTDLSFSDGGDIPLDTGAPEVSLGTPSAGLQTITVTLSKSLAVDGKLFGRMAVVEK</sequence>
<feature type="signal peptide" evidence="3">
    <location>
        <begin position="1"/>
        <end position="21"/>
    </location>
</feature>
<dbReference type="RefSeq" id="WP_379712470.1">
    <property type="nucleotide sequence ID" value="NZ_JBHTBS010000005.1"/>
</dbReference>
<proteinExistence type="predicted"/>
<dbReference type="InterPro" id="IPR050958">
    <property type="entry name" value="Cell_Adh-Cytoskel_Orgn"/>
</dbReference>
<evidence type="ECO:0000313" key="5">
    <source>
        <dbReference type="EMBL" id="MFC7337815.1"/>
    </source>
</evidence>
<comment type="caution">
    <text evidence="5">The sequence shown here is derived from an EMBL/GenBank/DDBJ whole genome shotgun (WGS) entry which is preliminary data.</text>
</comment>
<dbReference type="PANTHER" id="PTHR45080">
    <property type="entry name" value="CONTACTIN 5"/>
    <property type="match status" value="1"/>
</dbReference>
<feature type="domain" description="Ig-like" evidence="4">
    <location>
        <begin position="246"/>
        <end position="328"/>
    </location>
</feature>
<dbReference type="PROSITE" id="PS50835">
    <property type="entry name" value="IG_LIKE"/>
    <property type="match status" value="2"/>
</dbReference>
<evidence type="ECO:0000259" key="4">
    <source>
        <dbReference type="PROSITE" id="PS50835"/>
    </source>
</evidence>
<evidence type="ECO:0000256" key="1">
    <source>
        <dbReference type="ARBA" id="ARBA00022729"/>
    </source>
</evidence>
<dbReference type="SUPFAM" id="SSF48726">
    <property type="entry name" value="Immunoglobulin"/>
    <property type="match status" value="2"/>
</dbReference>
<evidence type="ECO:0000313" key="6">
    <source>
        <dbReference type="Proteomes" id="UP001596472"/>
    </source>
</evidence>
<dbReference type="SMART" id="SM00409">
    <property type="entry name" value="IG"/>
    <property type="match status" value="2"/>
</dbReference>
<keyword evidence="1 3" id="KW-0732">Signal</keyword>
<dbReference type="InterPro" id="IPR007110">
    <property type="entry name" value="Ig-like_dom"/>
</dbReference>
<feature type="domain" description="Ig-like" evidence="4">
    <location>
        <begin position="332"/>
        <end position="412"/>
    </location>
</feature>
<dbReference type="EMBL" id="JBHTBS010000005">
    <property type="protein sequence ID" value="MFC7337815.1"/>
    <property type="molecule type" value="Genomic_DNA"/>
</dbReference>
<dbReference type="Proteomes" id="UP001596472">
    <property type="component" value="Unassembled WGS sequence"/>
</dbReference>
<keyword evidence="2" id="KW-1015">Disulfide bond</keyword>
<dbReference type="Pfam" id="PF13927">
    <property type="entry name" value="Ig_3"/>
    <property type="match status" value="2"/>
</dbReference>
<dbReference type="PANTHER" id="PTHR45080:SF8">
    <property type="entry name" value="IG-LIKE DOMAIN-CONTAINING PROTEIN"/>
    <property type="match status" value="1"/>
</dbReference>
<name>A0ABW2L9I5_9BACT</name>
<dbReference type="InterPro" id="IPR003598">
    <property type="entry name" value="Ig_sub2"/>
</dbReference>
<reference evidence="6" key="1">
    <citation type="journal article" date="2019" name="Int. J. Syst. Evol. Microbiol.">
        <title>The Global Catalogue of Microorganisms (GCM) 10K type strain sequencing project: providing services to taxonomists for standard genome sequencing and annotation.</title>
        <authorList>
            <consortium name="The Broad Institute Genomics Platform"/>
            <consortium name="The Broad Institute Genome Sequencing Center for Infectious Disease"/>
            <person name="Wu L."/>
            <person name="Ma J."/>
        </authorList>
    </citation>
    <scope>NUCLEOTIDE SEQUENCE [LARGE SCALE GENOMIC DNA]</scope>
    <source>
        <strain evidence="6">CGMCC 4.1467</strain>
    </source>
</reference>
<gene>
    <name evidence="5" type="ORF">ACFQY0_11545</name>
</gene>
<keyword evidence="6" id="KW-1185">Reference proteome</keyword>
<dbReference type="Gene3D" id="2.60.40.10">
    <property type="entry name" value="Immunoglobulins"/>
    <property type="match status" value="2"/>
</dbReference>
<dbReference type="InterPro" id="IPR013783">
    <property type="entry name" value="Ig-like_fold"/>
</dbReference>
<dbReference type="InterPro" id="IPR036179">
    <property type="entry name" value="Ig-like_dom_sf"/>
</dbReference>
<dbReference type="InterPro" id="IPR003599">
    <property type="entry name" value="Ig_sub"/>
</dbReference>
<protein>
    <submittedName>
        <fullName evidence="5">Immunoglobulin domain-containing protein</fullName>
    </submittedName>
</protein>
<organism evidence="5 6">
    <name type="scientific">Haloferula chungangensis</name>
    <dbReference type="NCBI Taxonomy" id="1048331"/>
    <lineage>
        <taxon>Bacteria</taxon>
        <taxon>Pseudomonadati</taxon>
        <taxon>Verrucomicrobiota</taxon>
        <taxon>Verrucomicrobiia</taxon>
        <taxon>Verrucomicrobiales</taxon>
        <taxon>Verrucomicrobiaceae</taxon>
        <taxon>Haloferula</taxon>
    </lineage>
</organism>